<reference evidence="3 4" key="1">
    <citation type="journal article" date="2013" name="BMC Genomics">
        <title>Reconstruction of the lipid metabolism for the microalga Monoraphidium neglectum from its genome sequence reveals characteristics suitable for biofuel production.</title>
        <authorList>
            <person name="Bogen C."/>
            <person name="Al-Dilaimi A."/>
            <person name="Albersmeier A."/>
            <person name="Wichmann J."/>
            <person name="Grundmann M."/>
            <person name="Rupp O."/>
            <person name="Lauersen K.J."/>
            <person name="Blifernez-Klassen O."/>
            <person name="Kalinowski J."/>
            <person name="Goesmann A."/>
            <person name="Mussgnug J.H."/>
            <person name="Kruse O."/>
        </authorList>
    </citation>
    <scope>NUCLEOTIDE SEQUENCE [LARGE SCALE GENOMIC DNA]</scope>
    <source>
        <strain evidence="3 4">SAG 48.87</strain>
    </source>
</reference>
<dbReference type="RefSeq" id="XP_013890356.1">
    <property type="nucleotide sequence ID" value="XM_014034902.1"/>
</dbReference>
<gene>
    <name evidence="3" type="ORF">MNEG_16628</name>
</gene>
<dbReference type="Proteomes" id="UP000054498">
    <property type="component" value="Unassembled WGS sequence"/>
</dbReference>
<feature type="compositionally biased region" description="Acidic residues" evidence="1">
    <location>
        <begin position="105"/>
        <end position="114"/>
    </location>
</feature>
<dbReference type="STRING" id="145388.A0A0D2LMR1"/>
<dbReference type="GO" id="GO:0005524">
    <property type="term" value="F:ATP binding"/>
    <property type="evidence" value="ECO:0007669"/>
    <property type="project" value="InterPro"/>
</dbReference>
<feature type="region of interest" description="Disordered" evidence="1">
    <location>
        <begin position="105"/>
        <end position="149"/>
    </location>
</feature>
<protein>
    <recommendedName>
        <fullName evidence="2">Protein kinase domain-containing protein</fullName>
    </recommendedName>
</protein>
<dbReference type="GO" id="GO:0004674">
    <property type="term" value="F:protein serine/threonine kinase activity"/>
    <property type="evidence" value="ECO:0007669"/>
    <property type="project" value="TreeGrafter"/>
</dbReference>
<dbReference type="InterPro" id="IPR011009">
    <property type="entry name" value="Kinase-like_dom_sf"/>
</dbReference>
<accession>A0A0D2LMR1</accession>
<keyword evidence="4" id="KW-1185">Reference proteome</keyword>
<dbReference type="EMBL" id="KK106805">
    <property type="protein sequence ID" value="KIY91336.1"/>
    <property type="molecule type" value="Genomic_DNA"/>
</dbReference>
<name>A0A0D2LMR1_9CHLO</name>
<feature type="region of interest" description="Disordered" evidence="1">
    <location>
        <begin position="1"/>
        <end position="72"/>
    </location>
</feature>
<dbReference type="InterPro" id="IPR000719">
    <property type="entry name" value="Prot_kinase_dom"/>
</dbReference>
<feature type="compositionally biased region" description="Low complexity" evidence="1">
    <location>
        <begin position="37"/>
        <end position="57"/>
    </location>
</feature>
<dbReference type="Pfam" id="PF07714">
    <property type="entry name" value="PK_Tyr_Ser-Thr"/>
    <property type="match status" value="1"/>
</dbReference>
<dbReference type="KEGG" id="mng:MNEG_16628"/>
<dbReference type="PANTHER" id="PTHR44329">
    <property type="entry name" value="SERINE/THREONINE-PROTEIN KINASE TNNI3K-RELATED"/>
    <property type="match status" value="1"/>
</dbReference>
<dbReference type="InterPro" id="IPR001245">
    <property type="entry name" value="Ser-Thr/Tyr_kinase_cat_dom"/>
</dbReference>
<sequence length="231" mass="23526">MQPPLPAPAAPGRPHKRKGDEFAAAAADGSSGVLTGPGSAPSAAAASSAPPRASARASARRDAGCGSSGAPPRAEAQTWLILEFCDGGNLADAVRGGLLLRCHEDDDSEDEQADGEGREEGEGAGSLGDGGRGGGGGDAAEEEEGGEAPIDLPRALQLLLDVARGMAYLHERNVVHADLKCQNVLLASSPEAPWGCVAKISDFAALLNPRHPRTHAPIHPPTHPPIHPSTH</sequence>
<dbReference type="OrthoDB" id="1711006at2759"/>
<evidence type="ECO:0000256" key="1">
    <source>
        <dbReference type="SAM" id="MobiDB-lite"/>
    </source>
</evidence>
<dbReference type="PROSITE" id="PS00108">
    <property type="entry name" value="PROTEIN_KINASE_ST"/>
    <property type="match status" value="1"/>
</dbReference>
<evidence type="ECO:0000313" key="4">
    <source>
        <dbReference type="Proteomes" id="UP000054498"/>
    </source>
</evidence>
<dbReference type="SUPFAM" id="SSF56112">
    <property type="entry name" value="Protein kinase-like (PK-like)"/>
    <property type="match status" value="1"/>
</dbReference>
<dbReference type="PROSITE" id="PS50011">
    <property type="entry name" value="PROTEIN_KINASE_DOM"/>
    <property type="match status" value="1"/>
</dbReference>
<proteinExistence type="predicted"/>
<evidence type="ECO:0000313" key="3">
    <source>
        <dbReference type="EMBL" id="KIY91336.1"/>
    </source>
</evidence>
<dbReference type="InterPro" id="IPR051681">
    <property type="entry name" value="Ser/Thr_Kinases-Pseudokinases"/>
</dbReference>
<feature type="compositionally biased region" description="Pro residues" evidence="1">
    <location>
        <begin position="1"/>
        <end position="11"/>
    </location>
</feature>
<dbReference type="GeneID" id="25734406"/>
<dbReference type="Gene3D" id="1.10.510.10">
    <property type="entry name" value="Transferase(Phosphotransferase) domain 1"/>
    <property type="match status" value="1"/>
</dbReference>
<feature type="compositionally biased region" description="Gly residues" evidence="1">
    <location>
        <begin position="123"/>
        <end position="138"/>
    </location>
</feature>
<evidence type="ECO:0000259" key="2">
    <source>
        <dbReference type="PROSITE" id="PS50011"/>
    </source>
</evidence>
<dbReference type="InterPro" id="IPR008271">
    <property type="entry name" value="Ser/Thr_kinase_AS"/>
</dbReference>
<feature type="domain" description="Protein kinase" evidence="2">
    <location>
        <begin position="1"/>
        <end position="231"/>
    </location>
</feature>
<organism evidence="3 4">
    <name type="scientific">Monoraphidium neglectum</name>
    <dbReference type="NCBI Taxonomy" id="145388"/>
    <lineage>
        <taxon>Eukaryota</taxon>
        <taxon>Viridiplantae</taxon>
        <taxon>Chlorophyta</taxon>
        <taxon>core chlorophytes</taxon>
        <taxon>Chlorophyceae</taxon>
        <taxon>CS clade</taxon>
        <taxon>Sphaeropleales</taxon>
        <taxon>Selenastraceae</taxon>
        <taxon>Monoraphidium</taxon>
    </lineage>
</organism>
<dbReference type="AlphaFoldDB" id="A0A0D2LMR1"/>